<evidence type="ECO:0000313" key="3">
    <source>
        <dbReference type="WBParaSite" id="HDID_0000948101-mRNA-1"/>
    </source>
</evidence>
<sequence>MILRPSDNHPTNTRSSRFQDAEFVEVVIIIGTVPCKDDADRNATKMATKKTSVENILLAVYRGRTRTI</sequence>
<accession>A0A0R3SV93</accession>
<organism evidence="3">
    <name type="scientific">Hymenolepis diminuta</name>
    <name type="common">Rat tapeworm</name>
    <dbReference type="NCBI Taxonomy" id="6216"/>
    <lineage>
        <taxon>Eukaryota</taxon>
        <taxon>Metazoa</taxon>
        <taxon>Spiralia</taxon>
        <taxon>Lophotrochozoa</taxon>
        <taxon>Platyhelminthes</taxon>
        <taxon>Cestoda</taxon>
        <taxon>Eucestoda</taxon>
        <taxon>Cyclophyllidea</taxon>
        <taxon>Hymenolepididae</taxon>
        <taxon>Hymenolepis</taxon>
    </lineage>
</organism>
<evidence type="ECO:0000313" key="1">
    <source>
        <dbReference type="EMBL" id="VDL61831.1"/>
    </source>
</evidence>
<dbReference type="Proteomes" id="UP000274504">
    <property type="component" value="Unassembled WGS sequence"/>
</dbReference>
<protein>
    <submittedName>
        <fullName evidence="1 3">Uncharacterized protein</fullName>
    </submittedName>
</protein>
<dbReference type="AlphaFoldDB" id="A0A0R3SV93"/>
<reference evidence="3" key="1">
    <citation type="submission" date="2017-02" db="UniProtKB">
        <authorList>
            <consortium name="WormBaseParasite"/>
        </authorList>
    </citation>
    <scope>IDENTIFICATION</scope>
</reference>
<evidence type="ECO:0000313" key="2">
    <source>
        <dbReference type="Proteomes" id="UP000274504"/>
    </source>
</evidence>
<proteinExistence type="predicted"/>
<gene>
    <name evidence="1" type="ORF">HDID_LOCUS9479</name>
</gene>
<reference evidence="1 2" key="2">
    <citation type="submission" date="2018-11" db="EMBL/GenBank/DDBJ databases">
        <authorList>
            <consortium name="Pathogen Informatics"/>
        </authorList>
    </citation>
    <scope>NUCLEOTIDE SEQUENCE [LARGE SCALE GENOMIC DNA]</scope>
</reference>
<dbReference type="WBParaSite" id="HDID_0000948101-mRNA-1">
    <property type="protein sequence ID" value="HDID_0000948101-mRNA-1"/>
    <property type="gene ID" value="HDID_0000948101"/>
</dbReference>
<name>A0A0R3SV93_HYMDI</name>
<dbReference type="EMBL" id="UYSG01011300">
    <property type="protein sequence ID" value="VDL61831.1"/>
    <property type="molecule type" value="Genomic_DNA"/>
</dbReference>